<dbReference type="SMART" id="SM00327">
    <property type="entry name" value="VWA"/>
    <property type="match status" value="1"/>
</dbReference>
<evidence type="ECO:0000313" key="5">
    <source>
        <dbReference type="EMBL" id="MFD2207259.1"/>
    </source>
</evidence>
<keyword evidence="1" id="KW-0472">Membrane</keyword>
<dbReference type="Proteomes" id="UP001597294">
    <property type="component" value="Unassembled WGS sequence"/>
</dbReference>
<keyword evidence="1" id="KW-1133">Transmembrane helix</keyword>
<dbReference type="CDD" id="cd01461">
    <property type="entry name" value="vWA_interalpha_trypsin_inhibitor"/>
    <property type="match status" value="1"/>
</dbReference>
<dbReference type="PROSITE" id="PS51468">
    <property type="entry name" value="VIT"/>
    <property type="match status" value="1"/>
</dbReference>
<dbReference type="PANTHER" id="PTHR45737">
    <property type="entry name" value="VON WILLEBRAND FACTOR A DOMAIN-CONTAINING PROTEIN 5A"/>
    <property type="match status" value="1"/>
</dbReference>
<feature type="chain" id="PRO_5045851557" evidence="2">
    <location>
        <begin position="41"/>
        <end position="772"/>
    </location>
</feature>
<evidence type="ECO:0000259" key="4">
    <source>
        <dbReference type="PROSITE" id="PS51468"/>
    </source>
</evidence>
<dbReference type="Pfam" id="PF08487">
    <property type="entry name" value="VIT"/>
    <property type="match status" value="1"/>
</dbReference>
<dbReference type="Pfam" id="PF13768">
    <property type="entry name" value="VWA_3"/>
    <property type="match status" value="1"/>
</dbReference>
<name>A0ABW5BNP4_9PROT</name>
<comment type="caution">
    <text evidence="5">The sequence shown here is derived from an EMBL/GenBank/DDBJ whole genome shotgun (WGS) entry which is preliminary data.</text>
</comment>
<dbReference type="SUPFAM" id="SSF53300">
    <property type="entry name" value="vWA-like"/>
    <property type="match status" value="1"/>
</dbReference>
<evidence type="ECO:0000259" key="3">
    <source>
        <dbReference type="PROSITE" id="PS50234"/>
    </source>
</evidence>
<dbReference type="InterPro" id="IPR002035">
    <property type="entry name" value="VWF_A"/>
</dbReference>
<protein>
    <submittedName>
        <fullName evidence="5">Marine proteobacterial sortase target protein</fullName>
    </submittedName>
</protein>
<sequence>MIKTLKRNIEKRPLYPEHINRIWKSALIALVMLSSTSAHANSVITPTPQPFSQAGNPFLVTPNDMKRGSLLLNATEAGKMVEATQLATNVEIDVSGPIARTKVTQRFRNPSQGWVEGTYVFPLPENSAVDTLKMQIGDRFIEGTVKPKEEAKIIYEEAKRTGKKASLVEQLRPNMFTNSVANIGPGEIIVVQIEYQETVKQSDGIFSLRFPMVVAPRYNPKPTIVETVTFNEDSKSGNSGWGIINDPVPDRDKITPPVFNPAEDSKTNPVSLTMQLSSGFPIEEIKSPFHNVITDYKSKDQVTVSLADDIVPADRDFEITWRAQANYEPRVALFKENTSKGDFILAFVTPPKLEDIQGVEFQKTPREVIFVLDNSGSMSGPSMRQAKDSLIFALSKLSHQDRFNIVRFDDTYEVLFSSAVDATQDNIKVAKKFVSSLEADGGTEMLPALKAALYDATPENNDLLRQVIFLTDGAIGNEKEMFDTIVKQRGRSRIFTVGIGSAPNSHFMSRASEFGQGTFTHIGSEQQVKERMTELFNKLENPVMTNLTATWTHTNNVESSPSSLPDLYSGEPIVISAKSTAFSGELELSGRYNNQPWTIKLPLDKATNGQGIDKLWARRKVAEYEGQYFLSDDWNSLDKSITQTAIDYHLVSRLTSLIAVDTTPTRPLGQELTSKDISLNLPEGWDFEKVFGEGYSDTSSPLQDASRDQTYDLISMKPTKAAMNSGSAKSIPLPSTATTAELRVIAGLFLLLLSLFVFFLTRKGEFKRQSRA</sequence>
<dbReference type="InterPro" id="IPR013694">
    <property type="entry name" value="VIT"/>
</dbReference>
<evidence type="ECO:0000256" key="2">
    <source>
        <dbReference type="SAM" id="SignalP"/>
    </source>
</evidence>
<dbReference type="PANTHER" id="PTHR45737:SF6">
    <property type="entry name" value="VON WILLEBRAND FACTOR A DOMAIN-CONTAINING PROTEIN 5A"/>
    <property type="match status" value="1"/>
</dbReference>
<dbReference type="InterPro" id="IPR036465">
    <property type="entry name" value="vWFA_dom_sf"/>
</dbReference>
<dbReference type="RefSeq" id="WP_380253713.1">
    <property type="nucleotide sequence ID" value="NZ_JBHUII010000011.1"/>
</dbReference>
<dbReference type="PROSITE" id="PS50234">
    <property type="entry name" value="VWFA"/>
    <property type="match status" value="1"/>
</dbReference>
<keyword evidence="2" id="KW-0732">Signal</keyword>
<gene>
    <name evidence="5" type="ORF">ACFSKO_16645</name>
</gene>
<keyword evidence="6" id="KW-1185">Reference proteome</keyword>
<feature type="signal peptide" evidence="2">
    <location>
        <begin position="1"/>
        <end position="40"/>
    </location>
</feature>
<accession>A0ABW5BNP4</accession>
<organism evidence="5 6">
    <name type="scientific">Kiloniella antarctica</name>
    <dbReference type="NCBI Taxonomy" id="1550907"/>
    <lineage>
        <taxon>Bacteria</taxon>
        <taxon>Pseudomonadati</taxon>
        <taxon>Pseudomonadota</taxon>
        <taxon>Alphaproteobacteria</taxon>
        <taxon>Rhodospirillales</taxon>
        <taxon>Kiloniellaceae</taxon>
        <taxon>Kiloniella</taxon>
    </lineage>
</organism>
<feature type="transmembrane region" description="Helical" evidence="1">
    <location>
        <begin position="742"/>
        <end position="761"/>
    </location>
</feature>
<dbReference type="InterPro" id="IPR022440">
    <property type="entry name" value="CHP03788"/>
</dbReference>
<proteinExistence type="predicted"/>
<dbReference type="NCBIfam" id="TIGR03788">
    <property type="entry name" value="marine_srt_targ"/>
    <property type="match status" value="1"/>
</dbReference>
<dbReference type="EMBL" id="JBHUII010000011">
    <property type="protein sequence ID" value="MFD2207259.1"/>
    <property type="molecule type" value="Genomic_DNA"/>
</dbReference>
<evidence type="ECO:0000313" key="6">
    <source>
        <dbReference type="Proteomes" id="UP001597294"/>
    </source>
</evidence>
<feature type="domain" description="VIT" evidence="4">
    <location>
        <begin position="69"/>
        <end position="197"/>
    </location>
</feature>
<keyword evidence="1" id="KW-0812">Transmembrane</keyword>
<reference evidence="6" key="1">
    <citation type="journal article" date="2019" name="Int. J. Syst. Evol. Microbiol.">
        <title>The Global Catalogue of Microorganisms (GCM) 10K type strain sequencing project: providing services to taxonomists for standard genome sequencing and annotation.</title>
        <authorList>
            <consortium name="The Broad Institute Genomics Platform"/>
            <consortium name="The Broad Institute Genome Sequencing Center for Infectious Disease"/>
            <person name="Wu L."/>
            <person name="Ma J."/>
        </authorList>
    </citation>
    <scope>NUCLEOTIDE SEQUENCE [LARGE SCALE GENOMIC DNA]</scope>
    <source>
        <strain evidence="6">CGMCC 4.7192</strain>
    </source>
</reference>
<dbReference type="Gene3D" id="3.40.50.410">
    <property type="entry name" value="von Willebrand factor, type A domain"/>
    <property type="match status" value="1"/>
</dbReference>
<dbReference type="SMART" id="SM00609">
    <property type="entry name" value="VIT"/>
    <property type="match status" value="1"/>
</dbReference>
<feature type="domain" description="VWFA" evidence="3">
    <location>
        <begin position="367"/>
        <end position="539"/>
    </location>
</feature>
<evidence type="ECO:0000256" key="1">
    <source>
        <dbReference type="SAM" id="Phobius"/>
    </source>
</evidence>